<comment type="caution">
    <text evidence="4">The sequence shown here is derived from an EMBL/GenBank/DDBJ whole genome shotgun (WGS) entry which is preliminary data.</text>
</comment>
<organism evidence="4 5">
    <name type="scientific">Cirrhinus molitorella</name>
    <name type="common">mud carp</name>
    <dbReference type="NCBI Taxonomy" id="172907"/>
    <lineage>
        <taxon>Eukaryota</taxon>
        <taxon>Metazoa</taxon>
        <taxon>Chordata</taxon>
        <taxon>Craniata</taxon>
        <taxon>Vertebrata</taxon>
        <taxon>Euteleostomi</taxon>
        <taxon>Actinopterygii</taxon>
        <taxon>Neopterygii</taxon>
        <taxon>Teleostei</taxon>
        <taxon>Ostariophysi</taxon>
        <taxon>Cypriniformes</taxon>
        <taxon>Cyprinidae</taxon>
        <taxon>Labeoninae</taxon>
        <taxon>Labeonini</taxon>
        <taxon>Cirrhinus</taxon>
    </lineage>
</organism>
<feature type="region of interest" description="Disordered" evidence="2">
    <location>
        <begin position="142"/>
        <end position="218"/>
    </location>
</feature>
<dbReference type="Gene3D" id="3.30.420.10">
    <property type="entry name" value="Ribonuclease H-like superfamily/Ribonuclease H"/>
    <property type="match status" value="1"/>
</dbReference>
<feature type="compositionally biased region" description="Polar residues" evidence="2">
    <location>
        <begin position="142"/>
        <end position="153"/>
    </location>
</feature>
<keyword evidence="1" id="KW-0175">Coiled coil</keyword>
<dbReference type="InterPro" id="IPR001584">
    <property type="entry name" value="Integrase_cat-core"/>
</dbReference>
<dbReference type="InterPro" id="IPR040676">
    <property type="entry name" value="DUF5641"/>
</dbReference>
<protein>
    <recommendedName>
        <fullName evidence="3">Integrase catalytic domain-containing protein</fullName>
    </recommendedName>
</protein>
<dbReference type="InterPro" id="IPR012337">
    <property type="entry name" value="RNaseH-like_sf"/>
</dbReference>
<keyword evidence="5" id="KW-1185">Reference proteome</keyword>
<dbReference type="Proteomes" id="UP001558613">
    <property type="component" value="Unassembled WGS sequence"/>
</dbReference>
<feature type="compositionally biased region" description="Low complexity" evidence="2">
    <location>
        <begin position="250"/>
        <end position="259"/>
    </location>
</feature>
<feature type="compositionally biased region" description="Low complexity" evidence="2">
    <location>
        <begin position="205"/>
        <end position="217"/>
    </location>
</feature>
<dbReference type="SUPFAM" id="SSF53098">
    <property type="entry name" value="Ribonuclease H-like"/>
    <property type="match status" value="1"/>
</dbReference>
<feature type="domain" description="Integrase catalytic" evidence="3">
    <location>
        <begin position="647"/>
        <end position="828"/>
    </location>
</feature>
<reference evidence="4 5" key="1">
    <citation type="submission" date="2023-09" db="EMBL/GenBank/DDBJ databases">
        <authorList>
            <person name="Wang M."/>
        </authorList>
    </citation>
    <scope>NUCLEOTIDE SEQUENCE [LARGE SCALE GENOMIC DNA]</scope>
    <source>
        <strain evidence="4">GT-2023</strain>
        <tissue evidence="4">Liver</tissue>
    </source>
</reference>
<gene>
    <name evidence="4" type="ORF">QQF64_011277</name>
</gene>
<dbReference type="InterPro" id="IPR005312">
    <property type="entry name" value="DUF1759"/>
</dbReference>
<proteinExistence type="predicted"/>
<feature type="region of interest" description="Disordered" evidence="2">
    <location>
        <begin position="1"/>
        <end position="52"/>
    </location>
</feature>
<dbReference type="InterPro" id="IPR036397">
    <property type="entry name" value="RNaseH_sf"/>
</dbReference>
<name>A0ABR3M2Y0_9TELE</name>
<feature type="coiled-coil region" evidence="1">
    <location>
        <begin position="77"/>
        <end position="132"/>
    </location>
</feature>
<evidence type="ECO:0000256" key="1">
    <source>
        <dbReference type="SAM" id="Coils"/>
    </source>
</evidence>
<dbReference type="PANTHER" id="PTHR47331">
    <property type="entry name" value="PHD-TYPE DOMAIN-CONTAINING PROTEIN"/>
    <property type="match status" value="1"/>
</dbReference>
<evidence type="ECO:0000259" key="3">
    <source>
        <dbReference type="PROSITE" id="PS50994"/>
    </source>
</evidence>
<feature type="region of interest" description="Disordered" evidence="2">
    <location>
        <begin position="250"/>
        <end position="291"/>
    </location>
</feature>
<feature type="compositionally biased region" description="Basic residues" evidence="2">
    <location>
        <begin position="260"/>
        <end position="278"/>
    </location>
</feature>
<accession>A0ABR3M2Y0</accession>
<sequence>MQPSEDVPVERPRRQTSLPAHLQDYDLSGYDLHRSLSPPGYSHKSPRALSPQDVGMDTLHVAAQRSDYHSPQQWYVADRWDQQVEALREENADLRKLQRDLITTVQQLKEERDDLKQANAKFSSQMSQMEANVKQLLSWQNQHSQPLQASSTPYVPYQSKVLDRPKPVPAPRKPRSIEPTANMNTARASPDVSQESSSAERMESSEYSSSQESLSSSVDGLRNMSLYASRQSKVKTGPTGRQSCQVKMVRSNVRSPSPHHSSRPQHNRSSRSKRRHYHSPSLTTDQERVYRGPTPTIPYLIHPNPREFARLKIALENILPADATEHFKFHILLEHLKLEEAQLIAESYSSSRHPYTNTMDSLNQQYGQPHQLALQRIVELMDGPSISTGDIKTFRMYALRVRSLVGMLRQLGKPGFVELSCGSHVSRLLSKLPHDLRSSFRRFIYPLDVKIPTLLNFADWLEYEIQVQEDSTSTFLTFQELLSATAECLKENGTNISALDFQQAEKVILQRAQWESFPAEMAQLTAGKQLNNNSRLLCLAPELDPAMQLLRIGGRLRHCEGIEPGLMHPIILDPQHPVTTLLIKDYDIRLFHPGPERILAEMRRKYWILWGREAIRRYQHKDCSICQKCRKNPQIPRMADLPPSRLRLFKPAFYSTGIDCFGPYLVKIGRRSEKRWGILFKCMTTRAVYIDLLSRLDTDSFLLALRRFIARRGKPFEILCDQGTNFKGAEKELHQTYAELVPELQKQLACQQIMFRFNPPHAPHFGGCWEREIRSLKQALQVTVGTQPISEETFHTVLIEIEGILNSKPLGYISSNAADPDPITPNSLLMGRSDSSLPQVIYPQSELLSRRRWCHSQIIADHFWRRFIKFYLPGLQTRGKWQRESPKIKVGTTVMIVDSNFPRALWPIGQVSQVFPGVDNRIRIVEVKVKDKTYVRPVAKVIQLPAIPE</sequence>
<evidence type="ECO:0000256" key="2">
    <source>
        <dbReference type="SAM" id="MobiDB-lite"/>
    </source>
</evidence>
<dbReference type="Pfam" id="PF03564">
    <property type="entry name" value="DUF1759"/>
    <property type="match status" value="1"/>
</dbReference>
<dbReference type="Pfam" id="PF18701">
    <property type="entry name" value="DUF5641"/>
    <property type="match status" value="1"/>
</dbReference>
<evidence type="ECO:0000313" key="4">
    <source>
        <dbReference type="EMBL" id="KAL1258033.1"/>
    </source>
</evidence>
<dbReference type="EMBL" id="JAYMGO010000017">
    <property type="protein sequence ID" value="KAL1258033.1"/>
    <property type="molecule type" value="Genomic_DNA"/>
</dbReference>
<dbReference type="PROSITE" id="PS50994">
    <property type="entry name" value="INTEGRASE"/>
    <property type="match status" value="1"/>
</dbReference>
<evidence type="ECO:0000313" key="5">
    <source>
        <dbReference type="Proteomes" id="UP001558613"/>
    </source>
</evidence>